<dbReference type="InterPro" id="IPR037107">
    <property type="entry name" value="Put_OMP_sf"/>
</dbReference>
<feature type="signal peptide" evidence="1">
    <location>
        <begin position="1"/>
        <end position="18"/>
    </location>
</feature>
<protein>
    <recommendedName>
        <fullName evidence="4">Lipid A deacylase LpxR family protein</fullName>
    </recommendedName>
</protein>
<dbReference type="InterPro" id="IPR018707">
    <property type="entry name" value="LpxR"/>
</dbReference>
<keyword evidence="3" id="KW-1185">Reference proteome</keyword>
<evidence type="ECO:0000313" key="2">
    <source>
        <dbReference type="EMBL" id="SHG95085.1"/>
    </source>
</evidence>
<evidence type="ECO:0000313" key="3">
    <source>
        <dbReference type="Proteomes" id="UP000184268"/>
    </source>
</evidence>
<evidence type="ECO:0000256" key="1">
    <source>
        <dbReference type="SAM" id="SignalP"/>
    </source>
</evidence>
<gene>
    <name evidence="2" type="ORF">SAMN02745129_1239</name>
</gene>
<proteinExistence type="predicted"/>
<dbReference type="EMBL" id="FQXG01000001">
    <property type="protein sequence ID" value="SHG95085.1"/>
    <property type="molecule type" value="Genomic_DNA"/>
</dbReference>
<feature type="chain" id="PRO_5012251708" description="Lipid A deacylase LpxR family protein" evidence="1">
    <location>
        <begin position="19"/>
        <end position="313"/>
    </location>
</feature>
<sequence length="313" mass="35218">MCPGLGLALLLAAHPAWSAHWRFAMDNDIVVASDGDYTNGFFLDRVAPSDNFSQLGPAPLLPFAQALNPEINYWHAQLAQQIWTPSSLEADEQSPIDRPYAGTLTTTLSLGHLTEQIDTRYRLTLGIVGPSSGAEWVQTQSHKWFGSTAPQGWDEQIEDTAVMQLGWEQNRRWGEGGEAYRWYGYQHARVLAGNLMSEAAWGSSLYWGQHRGGTLAGRHWNQAGLAEQKGWGWALFAGVELRYRLNDITLQGPRPDSAPDVNLEHWQGSYLLGLEGHYRQMALSFALVNDSRSYQESAESWNRYGRLAFSWRY</sequence>
<reference evidence="2 3" key="1">
    <citation type="submission" date="2016-11" db="EMBL/GenBank/DDBJ databases">
        <authorList>
            <person name="Jaros S."/>
            <person name="Januszkiewicz K."/>
            <person name="Wedrychowicz H."/>
        </authorList>
    </citation>
    <scope>NUCLEOTIDE SEQUENCE [LARGE SCALE GENOMIC DNA]</scope>
    <source>
        <strain evidence="2 3">DSM 16917</strain>
    </source>
</reference>
<dbReference type="AlphaFoldDB" id="A0A1M5P054"/>
<organism evidence="2 3">
    <name type="scientific">Ferrimonas marina</name>
    <dbReference type="NCBI Taxonomy" id="299255"/>
    <lineage>
        <taxon>Bacteria</taxon>
        <taxon>Pseudomonadati</taxon>
        <taxon>Pseudomonadota</taxon>
        <taxon>Gammaproteobacteria</taxon>
        <taxon>Alteromonadales</taxon>
        <taxon>Ferrimonadaceae</taxon>
        <taxon>Ferrimonas</taxon>
    </lineage>
</organism>
<keyword evidence="1" id="KW-0732">Signal</keyword>
<dbReference type="Pfam" id="PF09982">
    <property type="entry name" value="LpxR"/>
    <property type="match status" value="1"/>
</dbReference>
<name>A0A1M5P054_9GAMM</name>
<accession>A0A1M5P054</accession>
<dbReference type="Gene3D" id="2.40.128.140">
    <property type="entry name" value="Outer membrane protein"/>
    <property type="match status" value="1"/>
</dbReference>
<evidence type="ECO:0008006" key="4">
    <source>
        <dbReference type="Google" id="ProtNLM"/>
    </source>
</evidence>
<dbReference type="STRING" id="299255.SAMN02745129_1239"/>
<dbReference type="Proteomes" id="UP000184268">
    <property type="component" value="Unassembled WGS sequence"/>
</dbReference>